<dbReference type="PANTHER" id="PTHR13369:SF0">
    <property type="entry name" value="GLUTATHIONE S-TRANSFERASE C-TERMINAL DOMAIN-CONTAINING PROTEIN"/>
    <property type="match status" value="1"/>
</dbReference>
<feature type="region of interest" description="Disordered" evidence="1">
    <location>
        <begin position="381"/>
        <end position="402"/>
    </location>
</feature>
<dbReference type="EC" id="2.1.1.-" evidence="3"/>
<feature type="domain" description="Methyltransferase" evidence="2">
    <location>
        <begin position="616"/>
        <end position="744"/>
    </location>
</feature>
<dbReference type="InterPro" id="IPR025714">
    <property type="entry name" value="Methyltranfer_dom"/>
</dbReference>
<dbReference type="SUPFAM" id="SSF53335">
    <property type="entry name" value="S-adenosyl-L-methionine-dependent methyltransferases"/>
    <property type="match status" value="1"/>
</dbReference>
<gene>
    <name evidence="3" type="ORF">QTG54_012182</name>
</gene>
<dbReference type="AlphaFoldDB" id="A0AAD8Y1W8"/>
<dbReference type="EMBL" id="JATAAI010000026">
    <property type="protein sequence ID" value="KAK1737315.1"/>
    <property type="molecule type" value="Genomic_DNA"/>
</dbReference>
<proteinExistence type="predicted"/>
<keyword evidence="3" id="KW-0489">Methyltransferase</keyword>
<organism evidence="3 4">
    <name type="scientific">Skeletonema marinoi</name>
    <dbReference type="NCBI Taxonomy" id="267567"/>
    <lineage>
        <taxon>Eukaryota</taxon>
        <taxon>Sar</taxon>
        <taxon>Stramenopiles</taxon>
        <taxon>Ochrophyta</taxon>
        <taxon>Bacillariophyta</taxon>
        <taxon>Coscinodiscophyceae</taxon>
        <taxon>Thalassiosirophycidae</taxon>
        <taxon>Thalassiosirales</taxon>
        <taxon>Skeletonemataceae</taxon>
        <taxon>Skeletonema</taxon>
        <taxon>Skeletonema marinoi-dohrnii complex</taxon>
    </lineage>
</organism>
<name>A0AAD8Y1W8_9STRA</name>
<protein>
    <submittedName>
        <fullName evidence="3">Methyltransferase</fullName>
        <ecNumber evidence="3">2.1.1.-</ecNumber>
    </submittedName>
</protein>
<evidence type="ECO:0000313" key="3">
    <source>
        <dbReference type="EMBL" id="KAK1737315.1"/>
    </source>
</evidence>
<feature type="compositionally biased region" description="Polar residues" evidence="1">
    <location>
        <begin position="587"/>
        <end position="601"/>
    </location>
</feature>
<dbReference type="Gene3D" id="3.40.50.150">
    <property type="entry name" value="Vaccinia Virus protein VP39"/>
    <property type="match status" value="1"/>
</dbReference>
<dbReference type="GO" id="GO:0008168">
    <property type="term" value="F:methyltransferase activity"/>
    <property type="evidence" value="ECO:0007669"/>
    <property type="project" value="UniProtKB-KW"/>
</dbReference>
<sequence>MVLASTGRFYRLLSSATILLPWLSFQPNQHLLANAFSTTISVDTSSIIRLRPDGSANDILYNLLQQQEQQQADNYEEQSSQSPTLVLEGFISKRRAIGKHLIFLDVMPVDKVPTLDISSDISKNKKKKGAATLDGDDSLSEIVPVQAIMRRDFWNGIQNQTTDNINNSSASMSSFDVYHKIIQPGTYCRIQGQVGPSRNQKEAILFCHSITYTLANNNPQHLRNVLKFVQDGVLDATEVLNALPILSQVEELNPSLSSNNNQTYGELAMEILDRFPRKFLMNPSQLMGSSDSAKVQLLPPVPAEFRTPPSQIAASSGSSIVDQQQDDDDMITITQALQDRNNEQVTDQKKAITITGWIQNRRRYQDSVSVLEVVDEFSSLASSTSSSDTEESNDDGSAKNELDMRNSKLKDLWKQRIYAVLHPSALGTRSEEELNIYGNILSSGARVTMQGFMMMQSDDTSSETNGDGSSAATFWVTKCRLLRSSWRPGDIRQLLDLVHDGKFDVEEAAGALEIPYSQVEDLAEGATSAAERQWLTAEVTQSLQGENSRVGKISDAMLQSLATFGSARDEYPIQDVNTFERSDDDGSQSTDTASILESNEGNPRRTSLEGSRWQYKKRPQLEFMVDQIAEVLRSHPDYGKRKLNVVDIGGGKGLLSNLLAETFGDDVVVQVIEISRAATVNGMMRAKRRGLENIRFDAMDATKVDVQSNKDVVVALHACGVLSDVALGHAVSQGAGFVICPCCFRSNPHLRVSIPKEDNGNLDVELVTAEEFLDVDPDQYTSLKQLAELQGDIKLASKAMHTVNALRASAVDKLWQSKKGSQQRINTSVKTFPIGFSTRNFCLVGKYDVS</sequence>
<dbReference type="CDD" id="cd02440">
    <property type="entry name" value="AdoMet_MTases"/>
    <property type="match status" value="1"/>
</dbReference>
<evidence type="ECO:0000259" key="2">
    <source>
        <dbReference type="Pfam" id="PF13679"/>
    </source>
</evidence>
<comment type="caution">
    <text evidence="3">The sequence shown here is derived from an EMBL/GenBank/DDBJ whole genome shotgun (WGS) entry which is preliminary data.</text>
</comment>
<reference evidence="3" key="1">
    <citation type="submission" date="2023-06" db="EMBL/GenBank/DDBJ databases">
        <title>Survivors Of The Sea: Transcriptome response of Skeletonema marinoi to long-term dormancy.</title>
        <authorList>
            <person name="Pinder M.I.M."/>
            <person name="Kourtchenko O."/>
            <person name="Robertson E.K."/>
            <person name="Larsson T."/>
            <person name="Maumus F."/>
            <person name="Osuna-Cruz C.M."/>
            <person name="Vancaester E."/>
            <person name="Stenow R."/>
            <person name="Vandepoele K."/>
            <person name="Ploug H."/>
            <person name="Bruchert V."/>
            <person name="Godhe A."/>
            <person name="Topel M."/>
        </authorList>
    </citation>
    <scope>NUCLEOTIDE SEQUENCE</scope>
    <source>
        <strain evidence="3">R05AC</strain>
    </source>
</reference>
<dbReference type="Proteomes" id="UP001224775">
    <property type="component" value="Unassembled WGS sequence"/>
</dbReference>
<dbReference type="GO" id="GO:0032259">
    <property type="term" value="P:methylation"/>
    <property type="evidence" value="ECO:0007669"/>
    <property type="project" value="UniProtKB-KW"/>
</dbReference>
<dbReference type="GO" id="GO:0005737">
    <property type="term" value="C:cytoplasm"/>
    <property type="evidence" value="ECO:0007669"/>
    <property type="project" value="TreeGrafter"/>
</dbReference>
<dbReference type="InterPro" id="IPR029063">
    <property type="entry name" value="SAM-dependent_MTases_sf"/>
</dbReference>
<keyword evidence="3" id="KW-0808">Transferase</keyword>
<dbReference type="PANTHER" id="PTHR13369">
    <property type="match status" value="1"/>
</dbReference>
<dbReference type="Pfam" id="PF13679">
    <property type="entry name" value="Methyltransf_32"/>
    <property type="match status" value="1"/>
</dbReference>
<feature type="region of interest" description="Disordered" evidence="1">
    <location>
        <begin position="578"/>
        <end position="612"/>
    </location>
</feature>
<evidence type="ECO:0000256" key="1">
    <source>
        <dbReference type="SAM" id="MobiDB-lite"/>
    </source>
</evidence>
<keyword evidence="4" id="KW-1185">Reference proteome</keyword>
<accession>A0AAD8Y1W8</accession>
<evidence type="ECO:0000313" key="4">
    <source>
        <dbReference type="Proteomes" id="UP001224775"/>
    </source>
</evidence>